<dbReference type="EMBL" id="QDKL01000001">
    <property type="protein sequence ID" value="RZF23079.1"/>
    <property type="molecule type" value="Genomic_DNA"/>
</dbReference>
<evidence type="ECO:0000313" key="8">
    <source>
        <dbReference type="EMBL" id="RZF23079.1"/>
    </source>
</evidence>
<feature type="transmembrane region" description="Helical" evidence="7">
    <location>
        <begin position="322"/>
        <end position="340"/>
    </location>
</feature>
<feature type="transmembrane region" description="Helical" evidence="7">
    <location>
        <begin position="159"/>
        <end position="177"/>
    </location>
</feature>
<keyword evidence="4 7" id="KW-0812">Transmembrane</keyword>
<comment type="caution">
    <text evidence="8">The sequence shown here is derived from an EMBL/GenBank/DDBJ whole genome shotgun (WGS) entry which is preliminary data.</text>
</comment>
<comment type="subcellular location">
    <subcellularLocation>
        <location evidence="1">Cell membrane</location>
        <topology evidence="1">Multi-pass membrane protein</topology>
    </subcellularLocation>
</comment>
<evidence type="ECO:0000256" key="1">
    <source>
        <dbReference type="ARBA" id="ARBA00004651"/>
    </source>
</evidence>
<evidence type="ECO:0000256" key="4">
    <source>
        <dbReference type="ARBA" id="ARBA00022692"/>
    </source>
</evidence>
<feature type="transmembrane region" description="Helical" evidence="7">
    <location>
        <begin position="101"/>
        <end position="124"/>
    </location>
</feature>
<accession>A0ABY0INN0</accession>
<reference evidence="9" key="1">
    <citation type="journal article" date="2019" name="Int. J. Syst. Evol. Microbiol.">
        <title>Halobacteriovorax valvorus sp. nov., a novel prokaryotic predator isolated from coastal seawater of China.</title>
        <authorList>
            <person name="Chen M.-X."/>
        </authorList>
    </citation>
    <scope>NUCLEOTIDE SEQUENCE [LARGE SCALE GENOMIC DNA]</scope>
    <source>
        <strain evidence="9">BL9</strain>
    </source>
</reference>
<feature type="transmembrane region" description="Helical" evidence="7">
    <location>
        <begin position="290"/>
        <end position="316"/>
    </location>
</feature>
<feature type="transmembrane region" description="Helical" evidence="7">
    <location>
        <begin position="213"/>
        <end position="230"/>
    </location>
</feature>
<feature type="transmembrane region" description="Helical" evidence="7">
    <location>
        <begin position="136"/>
        <end position="154"/>
    </location>
</feature>
<dbReference type="Proteomes" id="UP000443582">
    <property type="component" value="Unassembled WGS sequence"/>
</dbReference>
<protein>
    <submittedName>
        <fullName evidence="8">Undecaprenyl/decaprenyl-phosphate alpha-N-acetylglucosaminyl 1-phosphate transferase</fullName>
    </submittedName>
</protein>
<dbReference type="PANTHER" id="PTHR22926">
    <property type="entry name" value="PHOSPHO-N-ACETYLMURAMOYL-PENTAPEPTIDE-TRANSFERASE"/>
    <property type="match status" value="1"/>
</dbReference>
<keyword evidence="6 7" id="KW-0472">Membrane</keyword>
<feature type="transmembrane region" description="Helical" evidence="7">
    <location>
        <begin position="250"/>
        <end position="269"/>
    </location>
</feature>
<organism evidence="8 9">
    <name type="scientific">Halobacteriovorax vibrionivorans</name>
    <dbReference type="NCBI Taxonomy" id="2152716"/>
    <lineage>
        <taxon>Bacteria</taxon>
        <taxon>Pseudomonadati</taxon>
        <taxon>Bdellovibrionota</taxon>
        <taxon>Bacteriovoracia</taxon>
        <taxon>Bacteriovoracales</taxon>
        <taxon>Halobacteriovoraceae</taxon>
        <taxon>Halobacteriovorax</taxon>
    </lineage>
</organism>
<evidence type="ECO:0000256" key="5">
    <source>
        <dbReference type="ARBA" id="ARBA00022989"/>
    </source>
</evidence>
<evidence type="ECO:0000256" key="6">
    <source>
        <dbReference type="ARBA" id="ARBA00023136"/>
    </source>
</evidence>
<dbReference type="GO" id="GO:0016740">
    <property type="term" value="F:transferase activity"/>
    <property type="evidence" value="ECO:0007669"/>
    <property type="project" value="UniProtKB-KW"/>
</dbReference>
<feature type="transmembrane region" description="Helical" evidence="7">
    <location>
        <begin position="72"/>
        <end position="89"/>
    </location>
</feature>
<evidence type="ECO:0000256" key="3">
    <source>
        <dbReference type="ARBA" id="ARBA00022679"/>
    </source>
</evidence>
<feature type="transmembrane region" description="Helical" evidence="7">
    <location>
        <begin position="6"/>
        <end position="26"/>
    </location>
</feature>
<dbReference type="Pfam" id="PF00953">
    <property type="entry name" value="Glycos_transf_4"/>
    <property type="match status" value="1"/>
</dbReference>
<evidence type="ECO:0000313" key="9">
    <source>
        <dbReference type="Proteomes" id="UP000443582"/>
    </source>
</evidence>
<sequence>MAYYILVFFISFIVSYMTMPILIKFANHATIYADPCERSSHDKKVPNLGGIGIFLGIVFSMLLLTPNKLFSGLQYILATQFIIFFLGLKDDIFILSAKNKLIIQIACALILIVLSGARITSFYGTLGIYELTDTQSYIFSIITIVGLVNAFNLIDGINWLAGLISISAATFLSIWFITNGFIIFAGLSLAIIGSVIAFLIYNKTPARIFMGDTGSLLLGLTLTFLIIKFINLNHTLPNLKFQLRSAPSMAVSIFFIPILDTLRVFLIRIKEKRSPLSPDKNHLHHILLDANFTHLQAALSLFFINSACIIISLILNRFTGKIIIPLLFVFSFSLINVFIFSRVKKKSLNLVIN</sequence>
<keyword evidence="2" id="KW-1003">Cell membrane</keyword>
<keyword evidence="5 7" id="KW-1133">Transmembrane helix</keyword>
<dbReference type="PANTHER" id="PTHR22926:SF3">
    <property type="entry name" value="UNDECAPRENYL-PHOSPHATE ALPHA-N-ACETYLGLUCOSAMINYL 1-PHOSPHATE TRANSFERASE"/>
    <property type="match status" value="1"/>
</dbReference>
<keyword evidence="3 8" id="KW-0808">Transferase</keyword>
<gene>
    <name evidence="8" type="ORF">DAY19_04725</name>
</gene>
<dbReference type="CDD" id="cd06853">
    <property type="entry name" value="GT_WecA_like"/>
    <property type="match status" value="1"/>
</dbReference>
<feature type="transmembrane region" description="Helical" evidence="7">
    <location>
        <begin position="47"/>
        <end position="66"/>
    </location>
</feature>
<proteinExistence type="predicted"/>
<keyword evidence="9" id="KW-1185">Reference proteome</keyword>
<evidence type="ECO:0000256" key="7">
    <source>
        <dbReference type="SAM" id="Phobius"/>
    </source>
</evidence>
<feature type="transmembrane region" description="Helical" evidence="7">
    <location>
        <begin position="183"/>
        <end position="201"/>
    </location>
</feature>
<dbReference type="InterPro" id="IPR000715">
    <property type="entry name" value="Glycosyl_transferase_4"/>
</dbReference>
<evidence type="ECO:0000256" key="2">
    <source>
        <dbReference type="ARBA" id="ARBA00022475"/>
    </source>
</evidence>
<name>A0ABY0INN0_9BACT</name>